<protein>
    <submittedName>
        <fullName evidence="1">TnpA, transposase domain protein</fullName>
    </submittedName>
</protein>
<organism evidence="1 2">
    <name type="scientific">Brucella rhizosphaerae</name>
    <dbReference type="NCBI Taxonomy" id="571254"/>
    <lineage>
        <taxon>Bacteria</taxon>
        <taxon>Pseudomonadati</taxon>
        <taxon>Pseudomonadota</taxon>
        <taxon>Alphaproteobacteria</taxon>
        <taxon>Hyphomicrobiales</taxon>
        <taxon>Brucellaceae</taxon>
        <taxon>Brucella/Ochrobactrum group</taxon>
        <taxon>Brucella</taxon>
    </lineage>
</organism>
<accession>A0A256FS08</accession>
<name>A0A256FS08_9HYPH</name>
<evidence type="ECO:0000313" key="1">
    <source>
        <dbReference type="EMBL" id="OYR17211.1"/>
    </source>
</evidence>
<evidence type="ECO:0000313" key="2">
    <source>
        <dbReference type="Proteomes" id="UP000216345"/>
    </source>
</evidence>
<sequence>MTKYGSHIFAAAKARNADTLTKQSQPSAPIAVITGRRDILWNTVYRSRAVDYVRTQSIDIPAELLSQVAPLP</sequence>
<dbReference type="Proteomes" id="UP000216345">
    <property type="component" value="Unassembled WGS sequence"/>
</dbReference>
<dbReference type="EMBL" id="NNRK01000020">
    <property type="protein sequence ID" value="OYR17211.1"/>
    <property type="molecule type" value="Genomic_DNA"/>
</dbReference>
<gene>
    <name evidence="1" type="primary">tnpA</name>
    <name evidence="1" type="ORF">CEV32_3901</name>
</gene>
<comment type="caution">
    <text evidence="1">The sequence shown here is derived from an EMBL/GenBank/DDBJ whole genome shotgun (WGS) entry which is preliminary data.</text>
</comment>
<reference evidence="1 2" key="1">
    <citation type="submission" date="2017-07" db="EMBL/GenBank/DDBJ databases">
        <title>Phylogenetic study on the rhizospheric bacterium Ochrobactrum sp. A44.</title>
        <authorList>
            <person name="Krzyzanowska D.M."/>
            <person name="Ossowicki A."/>
            <person name="Rajewska M."/>
            <person name="Maciag T."/>
            <person name="Kaczynski Z."/>
            <person name="Czerwicka M."/>
            <person name="Jafra S."/>
        </authorList>
    </citation>
    <scope>NUCLEOTIDE SEQUENCE [LARGE SCALE GENOMIC DNA]</scope>
    <source>
        <strain evidence="1 2">PR17</strain>
    </source>
</reference>
<dbReference type="AlphaFoldDB" id="A0A256FS08"/>
<proteinExistence type="predicted"/>
<keyword evidence="2" id="KW-1185">Reference proteome</keyword>